<evidence type="ECO:0000256" key="3">
    <source>
        <dbReference type="ARBA" id="ARBA00022962"/>
    </source>
</evidence>
<dbReference type="CDD" id="cd05389">
    <property type="entry name" value="CobQ_N"/>
    <property type="match status" value="1"/>
</dbReference>
<accession>A0A653A4F3</accession>
<dbReference type="SUPFAM" id="SSF52540">
    <property type="entry name" value="P-loop containing nucleoside triphosphate hydrolases"/>
    <property type="match status" value="1"/>
</dbReference>
<evidence type="ECO:0000259" key="5">
    <source>
        <dbReference type="Pfam" id="PF01656"/>
    </source>
</evidence>
<organism evidence="6">
    <name type="scientific">Uncultured Desulfatiglans sp</name>
    <dbReference type="NCBI Taxonomy" id="1748965"/>
    <lineage>
        <taxon>Bacteria</taxon>
        <taxon>Pseudomonadati</taxon>
        <taxon>Thermodesulfobacteriota</taxon>
        <taxon>Desulfobacteria</taxon>
        <taxon>Desulfatiglandales</taxon>
        <taxon>Desulfatiglandaceae</taxon>
        <taxon>Desulfatiglans</taxon>
        <taxon>environmental samples</taxon>
    </lineage>
</organism>
<dbReference type="EMBL" id="UPXX01000015">
    <property type="protein sequence ID" value="VBB42818.1"/>
    <property type="molecule type" value="Genomic_DNA"/>
</dbReference>
<dbReference type="PANTHER" id="PTHR21343">
    <property type="entry name" value="DETHIOBIOTIN SYNTHETASE"/>
    <property type="match status" value="1"/>
</dbReference>
<feature type="domain" description="CobQ/CobB/MinD/ParA nucleotide binding" evidence="5">
    <location>
        <begin position="16"/>
        <end position="240"/>
    </location>
</feature>
<keyword evidence="3 4" id="KW-0315">Glutamine amidotransferase</keyword>
<dbReference type="InterPro" id="IPR002586">
    <property type="entry name" value="CobQ/CobB/MinD/ParA_Nub-bd_dom"/>
</dbReference>
<reference evidence="6" key="1">
    <citation type="submission" date="2018-07" db="EMBL/GenBank/DDBJ databases">
        <authorList>
            <consortium name="Genoscope - CEA"/>
            <person name="William W."/>
        </authorList>
    </citation>
    <scope>NUCLEOTIDE SEQUENCE</scope>
    <source>
        <strain evidence="6">IK1</strain>
    </source>
</reference>
<gene>
    <name evidence="4" type="primary">cobQ</name>
    <name evidence="6" type="ORF">TRIP_B220066</name>
</gene>
<comment type="similarity">
    <text evidence="4">Belongs to the CobB/CobQ family. CobQ subfamily.</text>
</comment>
<dbReference type="GO" id="GO:0015420">
    <property type="term" value="F:ABC-type vitamin B12 transporter activity"/>
    <property type="evidence" value="ECO:0007669"/>
    <property type="project" value="UniProtKB-UniRule"/>
</dbReference>
<sequence length="330" mass="35964">MNEGERWPDGGCRALMFLGTGSDVGKSVVTAAFCRILKRRGYRVAPFKAQNMSNNSYVTVEGGEIGRAQVVQAEAAGLLPSVDMNPILLKPSTGMGAQVVMHGQVYGRLDALDYHRLKPRLRKAVLQAYRRLASHYEVIVLEGAGSCCEMNLKRNDLVNFAMAKAVRAPCILVADIDRGGVFAQIIGSWHLMSRRERALTAGFIVNKFRGDERLFASGVEYIEKRTGRPVLGVVPFFEDIVIDQEDSVVLQEDRRAIARTGPDTVNIAVLRFPVISNFTDLEALEGEPGVVVNYLSRPAEALSPIRPAGGSLRGPLRCAAHPGTCGGVKR</sequence>
<proteinExistence type="inferred from homology"/>
<dbReference type="AlphaFoldDB" id="A0A653A4F3"/>
<dbReference type="UniPathway" id="UPA00148"/>
<dbReference type="PANTHER" id="PTHR21343:SF1">
    <property type="entry name" value="COBYRIC ACID SYNTHASE"/>
    <property type="match status" value="1"/>
</dbReference>
<dbReference type="Gene3D" id="3.40.50.300">
    <property type="entry name" value="P-loop containing nucleotide triphosphate hydrolases"/>
    <property type="match status" value="1"/>
</dbReference>
<dbReference type="InterPro" id="IPR004459">
    <property type="entry name" value="CobQ_synth"/>
</dbReference>
<dbReference type="Pfam" id="PF01656">
    <property type="entry name" value="CbiA"/>
    <property type="match status" value="1"/>
</dbReference>
<protein>
    <recommendedName>
        <fullName evidence="4">Cobyric acid synthase</fullName>
    </recommendedName>
</protein>
<keyword evidence="2 4" id="KW-0169">Cobalamin biosynthesis</keyword>
<dbReference type="InterPro" id="IPR047045">
    <property type="entry name" value="CobQ_N"/>
</dbReference>
<evidence type="ECO:0000256" key="1">
    <source>
        <dbReference type="ARBA" id="ARBA00004953"/>
    </source>
</evidence>
<dbReference type="NCBIfam" id="TIGR00313">
    <property type="entry name" value="cobQ"/>
    <property type="match status" value="1"/>
</dbReference>
<dbReference type="GO" id="GO:0009236">
    <property type="term" value="P:cobalamin biosynthetic process"/>
    <property type="evidence" value="ECO:0007669"/>
    <property type="project" value="UniProtKB-UniRule"/>
</dbReference>
<evidence type="ECO:0000313" key="6">
    <source>
        <dbReference type="EMBL" id="VBB42818.1"/>
    </source>
</evidence>
<name>A0A653A4F3_UNCDX</name>
<comment type="function">
    <text evidence="4">Catalyzes amidations at positions B, D, E, and G on adenosylcobyrinic A,C-diamide. NH(2) groups are provided by glutamine, and one molecule of ATP is hydrogenolyzed for each amidation.</text>
</comment>
<dbReference type="InterPro" id="IPR027417">
    <property type="entry name" value="P-loop_NTPase"/>
</dbReference>
<evidence type="ECO:0000256" key="4">
    <source>
        <dbReference type="HAMAP-Rule" id="MF_00028"/>
    </source>
</evidence>
<comment type="caution">
    <text evidence="4">Lacks conserved residue(s) required for the propagation of feature annotation.</text>
</comment>
<evidence type="ECO:0000256" key="2">
    <source>
        <dbReference type="ARBA" id="ARBA00022573"/>
    </source>
</evidence>
<dbReference type="NCBIfam" id="NF001989">
    <property type="entry name" value="PRK00784.1"/>
    <property type="match status" value="1"/>
</dbReference>
<comment type="pathway">
    <text evidence="1 4">Cofactor biosynthesis; adenosylcobalamin biosynthesis.</text>
</comment>
<dbReference type="HAMAP" id="MF_00028">
    <property type="entry name" value="CobQ"/>
    <property type="match status" value="1"/>
</dbReference>
<dbReference type="GO" id="GO:0003824">
    <property type="term" value="F:catalytic activity"/>
    <property type="evidence" value="ECO:0007669"/>
    <property type="project" value="InterPro"/>
</dbReference>